<dbReference type="InterPro" id="IPR003715">
    <property type="entry name" value="Poly_export_N"/>
</dbReference>
<keyword evidence="2" id="KW-1133">Transmembrane helix</keyword>
<dbReference type="STRING" id="550983.A4R26_30565"/>
<feature type="domain" description="Polysaccharide export protein N-terminal" evidence="3">
    <location>
        <begin position="57"/>
        <end position="160"/>
    </location>
</feature>
<comment type="caution">
    <text evidence="4">The sequence shown here is derived from an EMBL/GenBank/DDBJ whole genome shotgun (WGS) entry which is preliminary data.</text>
</comment>
<accession>A0A1V9EUN9</accession>
<keyword evidence="5" id="KW-1185">Reference proteome</keyword>
<proteinExistence type="predicted"/>
<protein>
    <recommendedName>
        <fullName evidence="3">Polysaccharide export protein N-terminal domain-containing protein</fullName>
    </recommendedName>
</protein>
<dbReference type="EMBL" id="LWBP01000225">
    <property type="protein sequence ID" value="OQP49860.1"/>
    <property type="molecule type" value="Genomic_DNA"/>
</dbReference>
<name>A0A1V9EUN9_9BACT</name>
<reference evidence="5" key="1">
    <citation type="submission" date="2016-04" db="EMBL/GenBank/DDBJ databases">
        <authorList>
            <person name="Chen L."/>
            <person name="Zhuang W."/>
            <person name="Wang G."/>
        </authorList>
    </citation>
    <scope>NUCLEOTIDE SEQUENCE [LARGE SCALE GENOMIC DNA]</scope>
    <source>
        <strain evidence="5">208</strain>
    </source>
</reference>
<dbReference type="Pfam" id="PF02563">
    <property type="entry name" value="Poly_export"/>
    <property type="match status" value="1"/>
</dbReference>
<keyword evidence="2" id="KW-0812">Transmembrane</keyword>
<dbReference type="PANTHER" id="PTHR33619">
    <property type="entry name" value="POLYSACCHARIDE EXPORT PROTEIN GFCE-RELATED"/>
    <property type="match status" value="1"/>
</dbReference>
<keyword evidence="2" id="KW-0472">Membrane</keyword>
<evidence type="ECO:0000259" key="3">
    <source>
        <dbReference type="Pfam" id="PF02563"/>
    </source>
</evidence>
<organism evidence="4 5">
    <name type="scientific">Niastella populi</name>
    <dbReference type="NCBI Taxonomy" id="550983"/>
    <lineage>
        <taxon>Bacteria</taxon>
        <taxon>Pseudomonadati</taxon>
        <taxon>Bacteroidota</taxon>
        <taxon>Chitinophagia</taxon>
        <taxon>Chitinophagales</taxon>
        <taxon>Chitinophagaceae</taxon>
        <taxon>Niastella</taxon>
    </lineage>
</organism>
<feature type="transmembrane region" description="Helical" evidence="2">
    <location>
        <begin position="259"/>
        <end position="279"/>
    </location>
</feature>
<evidence type="ECO:0000313" key="4">
    <source>
        <dbReference type="EMBL" id="OQP49860.1"/>
    </source>
</evidence>
<dbReference type="Gene3D" id="3.10.560.10">
    <property type="entry name" value="Outer membrane lipoprotein wza domain like"/>
    <property type="match status" value="1"/>
</dbReference>
<evidence type="ECO:0000256" key="2">
    <source>
        <dbReference type="SAM" id="Phobius"/>
    </source>
</evidence>
<gene>
    <name evidence="4" type="ORF">A4R26_30565</name>
</gene>
<sequence length="281" mass="30840">MTNNPLHNLNHSMKYFTVVINVLAVTIITTSCGNVKNFQYLQGSFDSVRLSKVEIPEPVIQKGDLLAITVYSDDPLATAAVTRQAGGISTSPLAFSTENSSSSSLGSVGSGYLVDQRGYLQLYKLDPIGVEGLTKYQLADTLEYFYTKKDLLKNPYVEVRFLNYKITVIGEVGRPGPFTVPTDKISAFEAIGLAGDITASGRRDNVLVVREINGVRTFGHLNLQDPNVFLSPYYYLQQNDMVVVDVAKNKAAVNNQSTMQYVSLGATLLSITAVFISIFRR</sequence>
<dbReference type="GO" id="GO:0015159">
    <property type="term" value="F:polysaccharide transmembrane transporter activity"/>
    <property type="evidence" value="ECO:0007669"/>
    <property type="project" value="InterPro"/>
</dbReference>
<dbReference type="Proteomes" id="UP000192276">
    <property type="component" value="Unassembled WGS sequence"/>
</dbReference>
<evidence type="ECO:0000256" key="1">
    <source>
        <dbReference type="ARBA" id="ARBA00022729"/>
    </source>
</evidence>
<dbReference type="InterPro" id="IPR049712">
    <property type="entry name" value="Poly_export"/>
</dbReference>
<keyword evidence="1" id="KW-0732">Signal</keyword>
<dbReference type="PANTHER" id="PTHR33619:SF3">
    <property type="entry name" value="POLYSACCHARIDE EXPORT PROTEIN GFCE-RELATED"/>
    <property type="match status" value="1"/>
</dbReference>
<evidence type="ECO:0000313" key="5">
    <source>
        <dbReference type="Proteomes" id="UP000192276"/>
    </source>
</evidence>
<dbReference type="AlphaFoldDB" id="A0A1V9EUN9"/>